<dbReference type="CDD" id="cd07377">
    <property type="entry name" value="WHTH_GntR"/>
    <property type="match status" value="1"/>
</dbReference>
<dbReference type="AlphaFoldDB" id="A0A3P3DFG0"/>
<dbReference type="RefSeq" id="WP_124965856.1">
    <property type="nucleotide sequence ID" value="NZ_RRAZ01000024.1"/>
</dbReference>
<protein>
    <submittedName>
        <fullName evidence="5">GntR family transcriptional regulator</fullName>
    </submittedName>
</protein>
<organism evidence="5 6">
    <name type="scientific">Falsigemmobacter faecalis</name>
    <dbReference type="NCBI Taxonomy" id="2488730"/>
    <lineage>
        <taxon>Bacteria</taxon>
        <taxon>Pseudomonadati</taxon>
        <taxon>Pseudomonadota</taxon>
        <taxon>Alphaproteobacteria</taxon>
        <taxon>Rhodobacterales</taxon>
        <taxon>Paracoccaceae</taxon>
        <taxon>Falsigemmobacter</taxon>
    </lineage>
</organism>
<dbReference type="PANTHER" id="PTHR43537">
    <property type="entry name" value="TRANSCRIPTIONAL REGULATOR, GNTR FAMILY"/>
    <property type="match status" value="1"/>
</dbReference>
<dbReference type="Pfam" id="PF00392">
    <property type="entry name" value="GntR"/>
    <property type="match status" value="1"/>
</dbReference>
<evidence type="ECO:0000259" key="4">
    <source>
        <dbReference type="PROSITE" id="PS50949"/>
    </source>
</evidence>
<keyword evidence="3" id="KW-0804">Transcription</keyword>
<dbReference type="EMBL" id="RRAZ01000024">
    <property type="protein sequence ID" value="RRH72396.1"/>
    <property type="molecule type" value="Genomic_DNA"/>
</dbReference>
<dbReference type="Pfam" id="PF07729">
    <property type="entry name" value="FCD"/>
    <property type="match status" value="1"/>
</dbReference>
<evidence type="ECO:0000313" key="5">
    <source>
        <dbReference type="EMBL" id="RRH72396.1"/>
    </source>
</evidence>
<sequence>MVKADPASKAREPMASRIVRELTEAILTGRLGSGARLEETLIAEHFGASRTPVREALRELSALGLVEMAPHRGASVARIDDEVLLDRFEAMAELEAVAGRLAALRITPEAAQGLIAEVEAAASLVEADDREGFRAHNRAFHNAIYEATGNQTLIRAIRQVRMSVAVFRARQFDLARRLESSHAEHREIAAAIAAGDAVKAADLLRHHLLIVRKAAAQHLRQTRIAPL</sequence>
<evidence type="ECO:0000256" key="3">
    <source>
        <dbReference type="ARBA" id="ARBA00023163"/>
    </source>
</evidence>
<dbReference type="SMART" id="SM00895">
    <property type="entry name" value="FCD"/>
    <property type="match status" value="1"/>
</dbReference>
<keyword evidence="6" id="KW-1185">Reference proteome</keyword>
<feature type="domain" description="HTH gntR-type" evidence="4">
    <location>
        <begin position="12"/>
        <end position="79"/>
    </location>
</feature>
<dbReference type="PANTHER" id="PTHR43537:SF49">
    <property type="entry name" value="TRANSCRIPTIONAL REGULATORY PROTEIN"/>
    <property type="match status" value="1"/>
</dbReference>
<name>A0A3P3DFG0_9RHOB</name>
<comment type="caution">
    <text evidence="5">The sequence shown here is derived from an EMBL/GenBank/DDBJ whole genome shotgun (WGS) entry which is preliminary data.</text>
</comment>
<dbReference type="GO" id="GO:0003677">
    <property type="term" value="F:DNA binding"/>
    <property type="evidence" value="ECO:0007669"/>
    <property type="project" value="UniProtKB-KW"/>
</dbReference>
<dbReference type="InterPro" id="IPR011711">
    <property type="entry name" value="GntR_C"/>
</dbReference>
<dbReference type="InterPro" id="IPR000524">
    <property type="entry name" value="Tscrpt_reg_HTH_GntR"/>
</dbReference>
<keyword evidence="1" id="KW-0805">Transcription regulation</keyword>
<gene>
    <name evidence="5" type="ORF">EG244_14900</name>
</gene>
<dbReference type="Proteomes" id="UP000282125">
    <property type="component" value="Unassembled WGS sequence"/>
</dbReference>
<dbReference type="Gene3D" id="1.10.10.10">
    <property type="entry name" value="Winged helix-like DNA-binding domain superfamily/Winged helix DNA-binding domain"/>
    <property type="match status" value="1"/>
</dbReference>
<dbReference type="GO" id="GO:0003700">
    <property type="term" value="F:DNA-binding transcription factor activity"/>
    <property type="evidence" value="ECO:0007669"/>
    <property type="project" value="InterPro"/>
</dbReference>
<evidence type="ECO:0000313" key="6">
    <source>
        <dbReference type="Proteomes" id="UP000282125"/>
    </source>
</evidence>
<dbReference type="InterPro" id="IPR036390">
    <property type="entry name" value="WH_DNA-bd_sf"/>
</dbReference>
<evidence type="ECO:0000256" key="2">
    <source>
        <dbReference type="ARBA" id="ARBA00023125"/>
    </source>
</evidence>
<accession>A0A3P3DFG0</accession>
<proteinExistence type="predicted"/>
<keyword evidence="2" id="KW-0238">DNA-binding</keyword>
<reference evidence="5 6" key="1">
    <citation type="submission" date="2018-11" db="EMBL/GenBank/DDBJ databases">
        <title>Gemmobacter sp. nov., YIM 102744-1 draft genome.</title>
        <authorList>
            <person name="Li G."/>
            <person name="Jiang Y."/>
        </authorList>
    </citation>
    <scope>NUCLEOTIDE SEQUENCE [LARGE SCALE GENOMIC DNA]</scope>
    <source>
        <strain evidence="5 6">YIM 102744-1</strain>
    </source>
</reference>
<dbReference type="InterPro" id="IPR008920">
    <property type="entry name" value="TF_FadR/GntR_C"/>
</dbReference>
<dbReference type="SMART" id="SM00345">
    <property type="entry name" value="HTH_GNTR"/>
    <property type="match status" value="1"/>
</dbReference>
<dbReference type="OrthoDB" id="7620579at2"/>
<dbReference type="PROSITE" id="PS50949">
    <property type="entry name" value="HTH_GNTR"/>
    <property type="match status" value="1"/>
</dbReference>
<dbReference type="SUPFAM" id="SSF46785">
    <property type="entry name" value="Winged helix' DNA-binding domain"/>
    <property type="match status" value="1"/>
</dbReference>
<evidence type="ECO:0000256" key="1">
    <source>
        <dbReference type="ARBA" id="ARBA00023015"/>
    </source>
</evidence>
<dbReference type="InterPro" id="IPR036388">
    <property type="entry name" value="WH-like_DNA-bd_sf"/>
</dbReference>
<dbReference type="SUPFAM" id="SSF48008">
    <property type="entry name" value="GntR ligand-binding domain-like"/>
    <property type="match status" value="1"/>
</dbReference>
<dbReference type="Gene3D" id="1.20.120.530">
    <property type="entry name" value="GntR ligand-binding domain-like"/>
    <property type="match status" value="1"/>
</dbReference>